<dbReference type="Pfam" id="PF20546">
    <property type="entry name" value="DUF6760"/>
    <property type="match status" value="1"/>
</dbReference>
<dbReference type="Proteomes" id="UP000828924">
    <property type="component" value="Chromosome"/>
</dbReference>
<feature type="domain" description="DUF6760" evidence="1">
    <location>
        <begin position="4"/>
        <end position="50"/>
    </location>
</feature>
<proteinExistence type="predicted"/>
<dbReference type="RefSeq" id="WP_242331741.1">
    <property type="nucleotide sequence ID" value="NZ_CP071872.1"/>
</dbReference>
<organism evidence="2 3">
    <name type="scientific">Streptomyces formicae</name>
    <dbReference type="NCBI Taxonomy" id="1616117"/>
    <lineage>
        <taxon>Bacteria</taxon>
        <taxon>Bacillati</taxon>
        <taxon>Actinomycetota</taxon>
        <taxon>Actinomycetes</taxon>
        <taxon>Kitasatosporales</taxon>
        <taxon>Streptomycetaceae</taxon>
        <taxon>Streptomyces</taxon>
    </lineage>
</organism>
<keyword evidence="3" id="KW-1185">Reference proteome</keyword>
<dbReference type="EMBL" id="CP071872">
    <property type="protein sequence ID" value="UNM13021.1"/>
    <property type="molecule type" value="Genomic_DNA"/>
</dbReference>
<gene>
    <name evidence="2" type="ORF">J4032_17275</name>
</gene>
<name>A0ABY3WKB5_9ACTN</name>
<protein>
    <recommendedName>
        <fullName evidence="1">DUF6760 domain-containing protein</fullName>
    </recommendedName>
</protein>
<evidence type="ECO:0000313" key="2">
    <source>
        <dbReference type="EMBL" id="UNM13021.1"/>
    </source>
</evidence>
<evidence type="ECO:0000259" key="1">
    <source>
        <dbReference type="Pfam" id="PF20546"/>
    </source>
</evidence>
<sequence length="52" mass="6372">MTYPQDRLGEEVGYIAYHFHWPRDDILGLPHHERLGWVREINRINTRLNTER</sequence>
<evidence type="ECO:0000313" key="3">
    <source>
        <dbReference type="Proteomes" id="UP000828924"/>
    </source>
</evidence>
<dbReference type="InterPro" id="IPR046648">
    <property type="entry name" value="DUF6760"/>
</dbReference>
<reference evidence="2 3" key="1">
    <citation type="submission" date="2021-03" db="EMBL/GenBank/DDBJ databases">
        <title>Complete genome of Streptomyces formicae strain 1H-GS9 (DSM 100524).</title>
        <authorList>
            <person name="Atanasov K.E."/>
            <person name="Altabella T."/>
            <person name="Ferrer A."/>
        </authorList>
    </citation>
    <scope>NUCLEOTIDE SEQUENCE [LARGE SCALE GENOMIC DNA]</scope>
    <source>
        <strain evidence="2 3">1H-GS9</strain>
    </source>
</reference>
<accession>A0ABY3WKB5</accession>